<sequence>MRLTPADVHNVAFKKPSIGKRGYDEDEVDAFLDLVEAELSRLIEENNELTQRLAAAQASGFAAGAPAEQAPYQQPEAVQQYVEQAPVEAEHDHEAAEAPAPVAEAPAPVVAAEPGPAVHHMQAAKLLGIAQETAERLTNEAAADAEAQRAAAKAESEKLVSDAQAEANRLLSEAQNKSEGMVNEATAKAEALERDSRIRADAMDREAQGKYSQVMGQLTEQRTTLEKKIDDLRVYEREYRSRLKSWITDQLSQLDEGGVAANSEPATQGAE</sequence>
<evidence type="ECO:0000256" key="3">
    <source>
        <dbReference type="ARBA" id="ARBA00018787"/>
    </source>
</evidence>
<dbReference type="GO" id="GO:0051301">
    <property type="term" value="P:cell division"/>
    <property type="evidence" value="ECO:0007669"/>
    <property type="project" value="UniProtKB-KW"/>
</dbReference>
<dbReference type="GO" id="GO:0005737">
    <property type="term" value="C:cytoplasm"/>
    <property type="evidence" value="ECO:0007669"/>
    <property type="project" value="UniProtKB-SubCell"/>
</dbReference>
<dbReference type="InterPro" id="IPR007793">
    <property type="entry name" value="DivIVA_fam"/>
</dbReference>
<keyword evidence="7" id="KW-0131">Cell cycle</keyword>
<dbReference type="OrthoDB" id="9815492at2"/>
<evidence type="ECO:0000313" key="12">
    <source>
        <dbReference type="Proteomes" id="UP000198741"/>
    </source>
</evidence>
<feature type="region of interest" description="Disordered" evidence="10">
    <location>
        <begin position="172"/>
        <end position="196"/>
    </location>
</feature>
<comment type="similarity">
    <text evidence="2">Belongs to the DivIVA family.</text>
</comment>
<keyword evidence="12" id="KW-1185">Reference proteome</keyword>
<evidence type="ECO:0000256" key="2">
    <source>
        <dbReference type="ARBA" id="ARBA00009008"/>
    </source>
</evidence>
<evidence type="ECO:0000256" key="7">
    <source>
        <dbReference type="ARBA" id="ARBA00023306"/>
    </source>
</evidence>
<dbReference type="InterPro" id="IPR019933">
    <property type="entry name" value="DivIVA_domain"/>
</dbReference>
<evidence type="ECO:0000256" key="6">
    <source>
        <dbReference type="ARBA" id="ARBA00023054"/>
    </source>
</evidence>
<evidence type="ECO:0000256" key="1">
    <source>
        <dbReference type="ARBA" id="ARBA00004496"/>
    </source>
</evidence>
<dbReference type="PANTHER" id="PTHR35794">
    <property type="entry name" value="CELL DIVISION PROTEIN DIVIVA"/>
    <property type="match status" value="1"/>
</dbReference>
<comment type="subcellular location">
    <subcellularLocation>
        <location evidence="1">Cytoplasm</location>
    </subcellularLocation>
</comment>
<evidence type="ECO:0000256" key="10">
    <source>
        <dbReference type="SAM" id="MobiDB-lite"/>
    </source>
</evidence>
<keyword evidence="6 9" id="KW-0175">Coiled coil</keyword>
<keyword evidence="5" id="KW-0132">Cell division</keyword>
<dbReference type="NCBIfam" id="TIGR03544">
    <property type="entry name" value="DivI1A_domain"/>
    <property type="match status" value="1"/>
</dbReference>
<evidence type="ECO:0000313" key="11">
    <source>
        <dbReference type="EMBL" id="SDP14148.1"/>
    </source>
</evidence>
<evidence type="ECO:0000256" key="9">
    <source>
        <dbReference type="SAM" id="Coils"/>
    </source>
</evidence>
<evidence type="ECO:0000256" key="8">
    <source>
        <dbReference type="ARBA" id="ARBA00031737"/>
    </source>
</evidence>
<dbReference type="Pfam" id="PF05103">
    <property type="entry name" value="DivIVA"/>
    <property type="match status" value="1"/>
</dbReference>
<dbReference type="Gene3D" id="1.20.5.620">
    <property type="entry name" value="F1F0 ATP synthase subunit B, membrane domain"/>
    <property type="match status" value="1"/>
</dbReference>
<dbReference type="AlphaFoldDB" id="A0A1H0QBU1"/>
<dbReference type="EMBL" id="LT629710">
    <property type="protein sequence ID" value="SDP14148.1"/>
    <property type="molecule type" value="Genomic_DNA"/>
</dbReference>
<dbReference type="Gene3D" id="6.10.250.660">
    <property type="match status" value="1"/>
</dbReference>
<feature type="coiled-coil region" evidence="9">
    <location>
        <begin position="32"/>
        <end position="59"/>
    </location>
</feature>
<dbReference type="Proteomes" id="UP000198741">
    <property type="component" value="Chromosome I"/>
</dbReference>
<reference evidence="11 12" key="1">
    <citation type="submission" date="2016-10" db="EMBL/GenBank/DDBJ databases">
        <authorList>
            <person name="de Groot N.N."/>
        </authorList>
    </citation>
    <scope>NUCLEOTIDE SEQUENCE [LARGE SCALE GENOMIC DNA]</scope>
    <source>
        <strain evidence="12">P4-7,KCTC 19426,CECT 7604</strain>
    </source>
</reference>
<accession>A0A1H0QBU1</accession>
<gene>
    <name evidence="11" type="ORF">SAMN04515671_3031</name>
</gene>
<evidence type="ECO:0000256" key="5">
    <source>
        <dbReference type="ARBA" id="ARBA00022618"/>
    </source>
</evidence>
<organism evidence="11 12">
    <name type="scientific">Nakamurella panacisegetis</name>
    <dbReference type="NCBI Taxonomy" id="1090615"/>
    <lineage>
        <taxon>Bacteria</taxon>
        <taxon>Bacillati</taxon>
        <taxon>Actinomycetota</taxon>
        <taxon>Actinomycetes</taxon>
        <taxon>Nakamurellales</taxon>
        <taxon>Nakamurellaceae</taxon>
        <taxon>Nakamurella</taxon>
    </lineage>
</organism>
<dbReference type="RefSeq" id="WP_090477162.1">
    <property type="nucleotide sequence ID" value="NZ_LT629710.1"/>
</dbReference>
<protein>
    <recommendedName>
        <fullName evidence="3">Cell wall synthesis protein Wag31</fullName>
    </recommendedName>
    <alternativeName>
        <fullName evidence="8">Antigen 84</fullName>
    </alternativeName>
</protein>
<name>A0A1H0QBU1_9ACTN</name>
<dbReference type="STRING" id="1090615.SAMN04515671_3031"/>
<keyword evidence="4" id="KW-0963">Cytoplasm</keyword>
<evidence type="ECO:0000256" key="4">
    <source>
        <dbReference type="ARBA" id="ARBA00022490"/>
    </source>
</evidence>
<proteinExistence type="inferred from homology"/>
<dbReference type="PANTHER" id="PTHR35794:SF2">
    <property type="entry name" value="CELL DIVISION PROTEIN DIVIVA"/>
    <property type="match status" value="1"/>
</dbReference>